<evidence type="ECO:0000313" key="2">
    <source>
        <dbReference type="Proteomes" id="UP000594014"/>
    </source>
</evidence>
<name>A0ACD1AGU4_9FIRM</name>
<evidence type="ECO:0000313" key="1">
    <source>
        <dbReference type="EMBL" id="QOX65817.1"/>
    </source>
</evidence>
<protein>
    <submittedName>
        <fullName evidence="1">NAD(P)H-dependent oxidoreductase subunit E</fullName>
    </submittedName>
</protein>
<gene>
    <name evidence="1" type="ORF">FRZ06_03730</name>
</gene>
<proteinExistence type="predicted"/>
<dbReference type="Proteomes" id="UP000594014">
    <property type="component" value="Chromosome"/>
</dbReference>
<sequence>MDITELLHRYPAERRYMLAVLQDIQERYQFLPKEALCQTSGYFGVPLSKLYGMATFYKAFSLKAKGKNIIRVCDGTACHIRSSTVLLEEIERLLHLKPGDTSVDGVFSLETVSCLGSCALAPVLVVNEEYYGSVTRTMVGEILNHYGPAMGEVPVWDVGSAFEENLEGNGGSAIGDRLAWDGGNADEWA</sequence>
<keyword evidence="2" id="KW-1185">Reference proteome</keyword>
<dbReference type="EMBL" id="CP042469">
    <property type="protein sequence ID" value="QOX65817.1"/>
    <property type="molecule type" value="Genomic_DNA"/>
</dbReference>
<organism evidence="1 2">
    <name type="scientific">Anoxybacterium hadale</name>
    <dbReference type="NCBI Taxonomy" id="3408580"/>
    <lineage>
        <taxon>Bacteria</taxon>
        <taxon>Bacillati</taxon>
        <taxon>Bacillota</taxon>
        <taxon>Clostridia</taxon>
        <taxon>Peptostreptococcales</taxon>
        <taxon>Anaerovoracaceae</taxon>
        <taxon>Anoxybacterium</taxon>
    </lineage>
</organism>
<accession>A0ACD1AGU4</accession>
<reference evidence="1" key="1">
    <citation type="submission" date="2019-08" db="EMBL/GenBank/DDBJ databases">
        <title>Genome sequence of Clostridiales bacterium MT110.</title>
        <authorList>
            <person name="Cao J."/>
        </authorList>
    </citation>
    <scope>NUCLEOTIDE SEQUENCE</scope>
    <source>
        <strain evidence="1">MT110</strain>
    </source>
</reference>